<evidence type="ECO:0000313" key="8">
    <source>
        <dbReference type="EMBL" id="BBM38133.1"/>
    </source>
</evidence>
<dbReference type="EC" id="2.1.1.37" evidence="7"/>
<comment type="similarity">
    <text evidence="5 6">Belongs to the class I-like SAM-binding methyltransferase superfamily. C5-methyltransferase family.</text>
</comment>
<dbReference type="RefSeq" id="WP_026746695.1">
    <property type="nucleotide sequence ID" value="NZ_AP019823.1"/>
</dbReference>
<evidence type="ECO:0000313" key="9">
    <source>
        <dbReference type="Proteomes" id="UP000321892"/>
    </source>
</evidence>
<name>A0A510JJX3_9FUSO</name>
<keyword evidence="4" id="KW-0680">Restriction system</keyword>
<dbReference type="EMBL" id="AP019823">
    <property type="protein sequence ID" value="BBM38133.1"/>
    <property type="molecule type" value="Genomic_DNA"/>
</dbReference>
<evidence type="ECO:0000256" key="1">
    <source>
        <dbReference type="ARBA" id="ARBA00022603"/>
    </source>
</evidence>
<dbReference type="Gene3D" id="3.40.50.150">
    <property type="entry name" value="Vaccinia Virus protein VP39"/>
    <property type="match status" value="1"/>
</dbReference>
<dbReference type="REBASE" id="355961">
    <property type="entry name" value="M1.Lho16775ORF841P"/>
</dbReference>
<dbReference type="SUPFAM" id="SSF53335">
    <property type="entry name" value="S-adenosyl-L-methionine-dependent methyltransferases"/>
    <property type="match status" value="1"/>
</dbReference>
<dbReference type="CDD" id="cd00315">
    <property type="entry name" value="Cyt_C5_DNA_methylase"/>
    <property type="match status" value="1"/>
</dbReference>
<dbReference type="InterPro" id="IPR001525">
    <property type="entry name" value="C5_MeTfrase"/>
</dbReference>
<dbReference type="PANTHER" id="PTHR46098">
    <property type="entry name" value="TRNA (CYTOSINE(38)-C(5))-METHYLTRANSFERASE"/>
    <property type="match status" value="1"/>
</dbReference>
<sequence length="304" mass="34438">MKTISLFCGAGGLDLGFKNVGFDIVWANDSDKFAVESYKKNVGEHVVLGDITEIDLNSIPLTEVIIGGFPCQPFSIMGSELGFEDTRGTLFFRILEIIRNQKQRGNLPKVIVLENVKRLLTHDKGNTFKIIKKSLEGLGYNIFYKVLNSADYGIPQIRNRVFIVCFLDKEINFEFPKEVKLDKTMQDLLEKNVDEKYFLSEKIIPTILSSGTKNYKAKTEIDLKIARPLCSTMHKMHRASQDNYITDNGRIRRLTPREAARLQGFPENFEIIVSDTQAYRQFGNAVTVTVAEKVALSIKEAIDV</sequence>
<protein>
    <recommendedName>
        <fullName evidence="7">Cytosine-specific methyltransferase</fullName>
        <ecNumber evidence="7">2.1.1.37</ecNumber>
    </recommendedName>
</protein>
<keyword evidence="1 5" id="KW-0489">Methyltransferase</keyword>
<keyword evidence="3 5" id="KW-0949">S-adenosyl-L-methionine</keyword>
<comment type="catalytic activity">
    <reaction evidence="7">
        <text>a 2'-deoxycytidine in DNA + S-adenosyl-L-methionine = a 5-methyl-2'-deoxycytidine in DNA + S-adenosyl-L-homocysteine + H(+)</text>
        <dbReference type="Rhea" id="RHEA:13681"/>
        <dbReference type="Rhea" id="RHEA-COMP:11369"/>
        <dbReference type="Rhea" id="RHEA-COMP:11370"/>
        <dbReference type="ChEBI" id="CHEBI:15378"/>
        <dbReference type="ChEBI" id="CHEBI:57856"/>
        <dbReference type="ChEBI" id="CHEBI:59789"/>
        <dbReference type="ChEBI" id="CHEBI:85452"/>
        <dbReference type="ChEBI" id="CHEBI:85454"/>
        <dbReference type="EC" id="2.1.1.37"/>
    </reaction>
</comment>
<dbReference type="AlphaFoldDB" id="A0A510JJX3"/>
<accession>A0A510JJX3</accession>
<dbReference type="Pfam" id="PF00145">
    <property type="entry name" value="DNA_methylase"/>
    <property type="match status" value="1"/>
</dbReference>
<dbReference type="PROSITE" id="PS00095">
    <property type="entry name" value="C5_MTASE_2"/>
    <property type="match status" value="1"/>
</dbReference>
<dbReference type="Gene3D" id="3.90.120.10">
    <property type="entry name" value="DNA Methylase, subunit A, domain 2"/>
    <property type="match status" value="1"/>
</dbReference>
<dbReference type="InterPro" id="IPR050750">
    <property type="entry name" value="C5-MTase"/>
</dbReference>
<evidence type="ECO:0000256" key="7">
    <source>
        <dbReference type="RuleBase" id="RU000417"/>
    </source>
</evidence>
<dbReference type="GO" id="GO:0032259">
    <property type="term" value="P:methylation"/>
    <property type="evidence" value="ECO:0007669"/>
    <property type="project" value="UniProtKB-KW"/>
</dbReference>
<dbReference type="GO" id="GO:0009307">
    <property type="term" value="P:DNA restriction-modification system"/>
    <property type="evidence" value="ECO:0007669"/>
    <property type="project" value="UniProtKB-KW"/>
</dbReference>
<dbReference type="Proteomes" id="UP000321892">
    <property type="component" value="Chromosome"/>
</dbReference>
<evidence type="ECO:0000256" key="6">
    <source>
        <dbReference type="RuleBase" id="RU000416"/>
    </source>
</evidence>
<proteinExistence type="inferred from homology"/>
<evidence type="ECO:0000256" key="3">
    <source>
        <dbReference type="ARBA" id="ARBA00022691"/>
    </source>
</evidence>
<gene>
    <name evidence="8" type="ORF">JCM16775_0841</name>
</gene>
<evidence type="ECO:0000256" key="4">
    <source>
        <dbReference type="ARBA" id="ARBA00022747"/>
    </source>
</evidence>
<dbReference type="NCBIfam" id="TIGR00675">
    <property type="entry name" value="dcm"/>
    <property type="match status" value="1"/>
</dbReference>
<dbReference type="InterPro" id="IPR029063">
    <property type="entry name" value="SAM-dependent_MTases_sf"/>
</dbReference>
<reference evidence="8 9" key="1">
    <citation type="submission" date="2019-07" db="EMBL/GenBank/DDBJ databases">
        <title>Complete Genome Sequence of Leptotrichia hofstadii Strain JCM16775.</title>
        <authorList>
            <person name="Watanabe S."/>
            <person name="Cui L."/>
        </authorList>
    </citation>
    <scope>NUCLEOTIDE SEQUENCE [LARGE SCALE GENOMIC DNA]</scope>
    <source>
        <strain evidence="8 9">JCM16775</strain>
    </source>
</reference>
<dbReference type="InterPro" id="IPR031303">
    <property type="entry name" value="C5_meth_CS"/>
</dbReference>
<keyword evidence="9" id="KW-1185">Reference proteome</keyword>
<evidence type="ECO:0000256" key="2">
    <source>
        <dbReference type="ARBA" id="ARBA00022679"/>
    </source>
</evidence>
<evidence type="ECO:0000256" key="5">
    <source>
        <dbReference type="PROSITE-ProRule" id="PRU01016"/>
    </source>
</evidence>
<dbReference type="GO" id="GO:0003886">
    <property type="term" value="F:DNA (cytosine-5-)-methyltransferase activity"/>
    <property type="evidence" value="ECO:0007669"/>
    <property type="project" value="UniProtKB-EC"/>
</dbReference>
<dbReference type="PROSITE" id="PS51679">
    <property type="entry name" value="SAM_MT_C5"/>
    <property type="match status" value="1"/>
</dbReference>
<dbReference type="PROSITE" id="PS00094">
    <property type="entry name" value="C5_MTASE_1"/>
    <property type="match status" value="1"/>
</dbReference>
<dbReference type="OrthoDB" id="9813719at2"/>
<dbReference type="InterPro" id="IPR018117">
    <property type="entry name" value="C5_DNA_meth_AS"/>
</dbReference>
<dbReference type="PRINTS" id="PR00105">
    <property type="entry name" value="C5METTRFRASE"/>
</dbReference>
<dbReference type="PANTHER" id="PTHR46098:SF1">
    <property type="entry name" value="TRNA (CYTOSINE(38)-C(5))-METHYLTRANSFERASE"/>
    <property type="match status" value="1"/>
</dbReference>
<dbReference type="KEGG" id="lhf:JCM16775_0841"/>
<keyword evidence="2 5" id="KW-0808">Transferase</keyword>
<organism evidence="8 9">
    <name type="scientific">Leptotrichia hofstadii</name>
    <dbReference type="NCBI Taxonomy" id="157688"/>
    <lineage>
        <taxon>Bacteria</taxon>
        <taxon>Fusobacteriati</taxon>
        <taxon>Fusobacteriota</taxon>
        <taxon>Fusobacteriia</taxon>
        <taxon>Fusobacteriales</taxon>
        <taxon>Leptotrichiaceae</taxon>
        <taxon>Leptotrichia</taxon>
    </lineage>
</organism>
<feature type="active site" evidence="5">
    <location>
        <position position="71"/>
    </location>
</feature>